<name>A0A6M3IFK1_9ZZZZ</name>
<sequence length="303" mass="32138">MMAGLNDVSSSNPAGTEVPTSGDDRIRALTYKVIEFAAIAHTLDGKHKFSRGPLASRPAAGNSGDLYILEVAGLLAELQYDTGSAWVTLTSRNNISDFLGSLSAHQTANPIDHPSSSVTAAKILAGAIQKKHLEGGSDGASISALVDGSSADALHVHDQYETAATVTPGDLTGLSAGEVIFGSSVANKSITSAMVSYTKVKEIQTLRGGTVTVKFNLNGLPYGLSNQIYKAAIYINGVLSGTERTINVNIFDPVSESYSENFVVLAEDRIQIYAKWETFCEPDHGYVSNFLICGNWDCIVNLE</sequence>
<dbReference type="AlphaFoldDB" id="A0A6M3IFK1"/>
<evidence type="ECO:0000256" key="1">
    <source>
        <dbReference type="SAM" id="MobiDB-lite"/>
    </source>
</evidence>
<evidence type="ECO:0000313" key="2">
    <source>
        <dbReference type="EMBL" id="QJA56164.1"/>
    </source>
</evidence>
<organism evidence="2">
    <name type="scientific">viral metagenome</name>
    <dbReference type="NCBI Taxonomy" id="1070528"/>
    <lineage>
        <taxon>unclassified sequences</taxon>
        <taxon>metagenomes</taxon>
        <taxon>organismal metagenomes</taxon>
    </lineage>
</organism>
<accession>A0A6M3IFK1</accession>
<proteinExistence type="predicted"/>
<reference evidence="2" key="1">
    <citation type="submission" date="2020-03" db="EMBL/GenBank/DDBJ databases">
        <title>The deep terrestrial virosphere.</title>
        <authorList>
            <person name="Holmfeldt K."/>
            <person name="Nilsson E."/>
            <person name="Simone D."/>
            <person name="Lopez-Fernandez M."/>
            <person name="Wu X."/>
            <person name="de Brujin I."/>
            <person name="Lundin D."/>
            <person name="Andersson A."/>
            <person name="Bertilsson S."/>
            <person name="Dopson M."/>
        </authorList>
    </citation>
    <scope>NUCLEOTIDE SEQUENCE</scope>
    <source>
        <strain evidence="2">MM415B01911</strain>
    </source>
</reference>
<dbReference type="EMBL" id="MT141203">
    <property type="protein sequence ID" value="QJA56164.1"/>
    <property type="molecule type" value="Genomic_DNA"/>
</dbReference>
<protein>
    <submittedName>
        <fullName evidence="2">Uncharacterized protein</fullName>
    </submittedName>
</protein>
<gene>
    <name evidence="2" type="ORF">MM415B01911_0013</name>
</gene>
<feature type="region of interest" description="Disordered" evidence="1">
    <location>
        <begin position="1"/>
        <end position="22"/>
    </location>
</feature>